<evidence type="ECO:0000313" key="1">
    <source>
        <dbReference type="EMBL" id="QOY51722.1"/>
    </source>
</evidence>
<proteinExistence type="predicted"/>
<reference evidence="1 2" key="1">
    <citation type="submission" date="2020-05" db="EMBL/GenBank/DDBJ databases">
        <title>Sulfurimonas marisnigri, sp. nov., and Sulfurimonas baltica, sp. nov., manganese oxide reducing chemolithoautotrophs of the class Epsilonproteobacteria isolated from the pelagic redoxclines of the Black and Baltic Seas and emended description of the genus Sulfurimonas.</title>
        <authorList>
            <person name="Henkel J.V."/>
            <person name="Laudan C."/>
            <person name="Werner J."/>
            <person name="Neu T."/>
            <person name="Plewe S."/>
            <person name="Sproer C."/>
            <person name="Bunk B."/>
            <person name="Schulz-Vogt H.N."/>
        </authorList>
    </citation>
    <scope>NUCLEOTIDE SEQUENCE [LARGE SCALE GENOMIC DNA]</scope>
    <source>
        <strain evidence="1 2">GD2</strain>
    </source>
</reference>
<dbReference type="RefSeq" id="WP_194369183.1">
    <property type="nucleotide sequence ID" value="NZ_CP054492.1"/>
</dbReference>
<dbReference type="Pfam" id="PF11342">
    <property type="entry name" value="DUF3144"/>
    <property type="match status" value="1"/>
</dbReference>
<gene>
    <name evidence="1" type="ORF">HUE88_11545</name>
</gene>
<dbReference type="KEGG" id="sbal:HUE88_11545"/>
<sequence length="103" mass="11737">MSKNVDTDTLYTTADKFIDLANILSQKDKSGTVGSAFRFAAARYSAFELSLSGKDLSKEREELKEGLLKDYALMLDENIDVYIRHLREKAQREKSHSKLKVFS</sequence>
<accession>A0A7S7LUI6</accession>
<dbReference type="EMBL" id="CP054492">
    <property type="protein sequence ID" value="QOY51722.1"/>
    <property type="molecule type" value="Genomic_DNA"/>
</dbReference>
<dbReference type="Proteomes" id="UP000593994">
    <property type="component" value="Chromosome"/>
</dbReference>
<dbReference type="InterPro" id="IPR021490">
    <property type="entry name" value="DUF3144"/>
</dbReference>
<dbReference type="AlphaFoldDB" id="A0A7S7LUI6"/>
<protein>
    <submittedName>
        <fullName evidence="1">DUF3144 domain-containing protein</fullName>
    </submittedName>
</protein>
<evidence type="ECO:0000313" key="2">
    <source>
        <dbReference type="Proteomes" id="UP000593994"/>
    </source>
</evidence>
<dbReference type="Gene3D" id="1.10.287.3020">
    <property type="match status" value="1"/>
</dbReference>
<keyword evidence="2" id="KW-1185">Reference proteome</keyword>
<organism evidence="1 2">
    <name type="scientific">Candidatus Sulfurimonas baltica</name>
    <dbReference type="NCBI Taxonomy" id="2740404"/>
    <lineage>
        <taxon>Bacteria</taxon>
        <taxon>Pseudomonadati</taxon>
        <taxon>Campylobacterota</taxon>
        <taxon>Epsilonproteobacteria</taxon>
        <taxon>Campylobacterales</taxon>
        <taxon>Sulfurimonadaceae</taxon>
        <taxon>Sulfurimonas</taxon>
    </lineage>
</organism>
<name>A0A7S7LUI6_9BACT</name>